<protein>
    <submittedName>
        <fullName evidence="2">Uncharacterized protein</fullName>
    </submittedName>
</protein>
<organism evidence="2 3">
    <name type="scientific">Streptomyces xanthophaeus</name>
    <dbReference type="NCBI Taxonomy" id="67385"/>
    <lineage>
        <taxon>Bacteria</taxon>
        <taxon>Bacillati</taxon>
        <taxon>Actinomycetota</taxon>
        <taxon>Actinomycetes</taxon>
        <taxon>Kitasatosporales</taxon>
        <taxon>Streptomycetaceae</taxon>
        <taxon>Streptomyces</taxon>
    </lineage>
</organism>
<evidence type="ECO:0000256" key="1">
    <source>
        <dbReference type="SAM" id="MobiDB-lite"/>
    </source>
</evidence>
<evidence type="ECO:0000313" key="2">
    <source>
        <dbReference type="EMBL" id="GHI83179.1"/>
    </source>
</evidence>
<feature type="region of interest" description="Disordered" evidence="1">
    <location>
        <begin position="96"/>
        <end position="117"/>
    </location>
</feature>
<name>A0A919LGA6_9ACTN</name>
<evidence type="ECO:0000313" key="3">
    <source>
        <dbReference type="Proteomes" id="UP000600026"/>
    </source>
</evidence>
<gene>
    <name evidence="2" type="ORF">Sxan_05430</name>
</gene>
<accession>A0A919LGA6</accession>
<keyword evidence="3" id="KW-1185">Reference proteome</keyword>
<comment type="caution">
    <text evidence="2">The sequence shown here is derived from an EMBL/GenBank/DDBJ whole genome shotgun (WGS) entry which is preliminary data.</text>
</comment>
<dbReference type="EMBL" id="BNEE01000003">
    <property type="protein sequence ID" value="GHI83179.1"/>
    <property type="molecule type" value="Genomic_DNA"/>
</dbReference>
<sequence>MSREAAVAGHHRYHLDQDGHSITVLCDVGRLHAQVLVDGKVVSSARMGRSGATLLYGEVPTDPPQPFEIRLDHPYDSRDVPPCVMETDGRRYLMPTAPLSPQEAWPAERTPPARTPGQLVARWSARYRAHRLPVLRRSKDS</sequence>
<proteinExistence type="predicted"/>
<dbReference type="Proteomes" id="UP000600026">
    <property type="component" value="Unassembled WGS sequence"/>
</dbReference>
<dbReference type="AlphaFoldDB" id="A0A919LGA6"/>
<reference evidence="2" key="1">
    <citation type="submission" date="2020-09" db="EMBL/GenBank/DDBJ databases">
        <title>Whole genome shotgun sequence of Streptomyces xanthophaeus NBRC 12829.</title>
        <authorList>
            <person name="Komaki H."/>
            <person name="Tamura T."/>
        </authorList>
    </citation>
    <scope>NUCLEOTIDE SEQUENCE</scope>
    <source>
        <strain evidence="2">NBRC 12829</strain>
    </source>
</reference>